<accession>A0A0D3L1M3</accession>
<dbReference type="HOGENOM" id="CLU_170685_0_0_1"/>
<dbReference type="PaxDb" id="2903-EOD41908"/>
<proteinExistence type="predicted"/>
<dbReference type="KEGG" id="ehx:EMIHUDRAFT_194503"/>
<reference evidence="3" key="1">
    <citation type="journal article" date="2013" name="Nature">
        <title>Pan genome of the phytoplankton Emiliania underpins its global distribution.</title>
        <authorList>
            <person name="Read B.A."/>
            <person name="Kegel J."/>
            <person name="Klute M.J."/>
            <person name="Kuo A."/>
            <person name="Lefebvre S.C."/>
            <person name="Maumus F."/>
            <person name="Mayer C."/>
            <person name="Miller J."/>
            <person name="Monier A."/>
            <person name="Salamov A."/>
            <person name="Young J."/>
            <person name="Aguilar M."/>
            <person name="Claverie J.M."/>
            <person name="Frickenhaus S."/>
            <person name="Gonzalez K."/>
            <person name="Herman E.K."/>
            <person name="Lin Y.C."/>
            <person name="Napier J."/>
            <person name="Ogata H."/>
            <person name="Sarno A.F."/>
            <person name="Shmutz J."/>
            <person name="Schroeder D."/>
            <person name="de Vargas C."/>
            <person name="Verret F."/>
            <person name="von Dassow P."/>
            <person name="Valentin K."/>
            <person name="Van de Peer Y."/>
            <person name="Wheeler G."/>
            <person name="Dacks J.B."/>
            <person name="Delwiche C.F."/>
            <person name="Dyhrman S.T."/>
            <person name="Glockner G."/>
            <person name="John U."/>
            <person name="Richards T."/>
            <person name="Worden A.Z."/>
            <person name="Zhang X."/>
            <person name="Grigoriev I.V."/>
            <person name="Allen A.E."/>
            <person name="Bidle K."/>
            <person name="Borodovsky M."/>
            <person name="Bowler C."/>
            <person name="Brownlee C."/>
            <person name="Cock J.M."/>
            <person name="Elias M."/>
            <person name="Gladyshev V.N."/>
            <person name="Groth M."/>
            <person name="Guda C."/>
            <person name="Hadaegh A."/>
            <person name="Iglesias-Rodriguez M.D."/>
            <person name="Jenkins J."/>
            <person name="Jones B.M."/>
            <person name="Lawson T."/>
            <person name="Leese F."/>
            <person name="Lindquist E."/>
            <person name="Lobanov A."/>
            <person name="Lomsadze A."/>
            <person name="Malik S.B."/>
            <person name="Marsh M.E."/>
            <person name="Mackinder L."/>
            <person name="Mock T."/>
            <person name="Mueller-Roeber B."/>
            <person name="Pagarete A."/>
            <person name="Parker M."/>
            <person name="Probert I."/>
            <person name="Quesneville H."/>
            <person name="Raines C."/>
            <person name="Rensing S.A."/>
            <person name="Riano-Pachon D.M."/>
            <person name="Richier S."/>
            <person name="Rokitta S."/>
            <person name="Shiraiwa Y."/>
            <person name="Soanes D.M."/>
            <person name="van der Giezen M."/>
            <person name="Wahlund T.M."/>
            <person name="Williams B."/>
            <person name="Wilson W."/>
            <person name="Wolfe G."/>
            <person name="Wurch L.L."/>
        </authorList>
    </citation>
    <scope>NUCLEOTIDE SEQUENCE</scope>
</reference>
<keyword evidence="3" id="KW-1185">Reference proteome</keyword>
<dbReference type="AlphaFoldDB" id="A0A0D3L1M3"/>
<dbReference type="RefSeq" id="XP_005794337.1">
    <property type="nucleotide sequence ID" value="XM_005794280.1"/>
</dbReference>
<keyword evidence="1" id="KW-0472">Membrane</keyword>
<evidence type="ECO:0000313" key="3">
    <source>
        <dbReference type="Proteomes" id="UP000013827"/>
    </source>
</evidence>
<organism evidence="2 3">
    <name type="scientific">Emiliania huxleyi (strain CCMP1516)</name>
    <dbReference type="NCBI Taxonomy" id="280463"/>
    <lineage>
        <taxon>Eukaryota</taxon>
        <taxon>Haptista</taxon>
        <taxon>Haptophyta</taxon>
        <taxon>Prymnesiophyceae</taxon>
        <taxon>Isochrysidales</taxon>
        <taxon>Noelaerhabdaceae</taxon>
        <taxon>Emiliania</taxon>
    </lineage>
</organism>
<dbReference type="GeneID" id="17287178"/>
<evidence type="ECO:0000256" key="1">
    <source>
        <dbReference type="SAM" id="Phobius"/>
    </source>
</evidence>
<feature type="transmembrane region" description="Helical" evidence="1">
    <location>
        <begin position="48"/>
        <end position="68"/>
    </location>
</feature>
<keyword evidence="1" id="KW-0812">Transmembrane</keyword>
<name>A0A0D3L1M3_EMIH1</name>
<sequence>MVPRSVEVAALLVPLPNVPSAADAVCSGSPVPGSALLSSALASASSSLAPLLFFLPFLYALYIASIPFRVSTSLKPAQHLNRSLSRPTHGSGQAPLAASVVAFRLPVQPGRASI</sequence>
<reference evidence="2" key="2">
    <citation type="submission" date="2024-10" db="UniProtKB">
        <authorList>
            <consortium name="EnsemblProtists"/>
        </authorList>
    </citation>
    <scope>IDENTIFICATION</scope>
</reference>
<dbReference type="EnsemblProtists" id="EOD41908">
    <property type="protein sequence ID" value="EOD41908"/>
    <property type="gene ID" value="EMIHUDRAFT_194503"/>
</dbReference>
<dbReference type="Proteomes" id="UP000013827">
    <property type="component" value="Unassembled WGS sequence"/>
</dbReference>
<keyword evidence="1" id="KW-1133">Transmembrane helix</keyword>
<evidence type="ECO:0000313" key="2">
    <source>
        <dbReference type="EnsemblProtists" id="EOD41908"/>
    </source>
</evidence>
<protein>
    <submittedName>
        <fullName evidence="2">Uncharacterized protein</fullName>
    </submittedName>
</protein>